<keyword evidence="2" id="KW-1185">Reference proteome</keyword>
<dbReference type="RefSeq" id="WP_106102764.1">
    <property type="nucleotide sequence ID" value="NZ_PVRR01000015.1"/>
</dbReference>
<gene>
    <name evidence="1" type="ORF">C6357_28755</name>
</gene>
<accession>A0ABX5DPI4</accession>
<name>A0ABX5DPI4_9BACI</name>
<evidence type="ECO:0000313" key="2">
    <source>
        <dbReference type="Proteomes" id="UP000239236"/>
    </source>
</evidence>
<dbReference type="Proteomes" id="UP000239236">
    <property type="component" value="Unassembled WGS sequence"/>
</dbReference>
<dbReference type="EMBL" id="PVRR01000015">
    <property type="protein sequence ID" value="PRT35464.1"/>
    <property type="molecule type" value="Genomic_DNA"/>
</dbReference>
<protein>
    <submittedName>
        <fullName evidence="1">Uncharacterized protein</fullName>
    </submittedName>
</protein>
<comment type="caution">
    <text evidence="1">The sequence shown here is derived from an EMBL/GenBank/DDBJ whole genome shotgun (WGS) entry which is preliminary data.</text>
</comment>
<sequence>MPYNPVPTEKDYEIAAANGISKKHVFRRVKYSDWSIERSITEPVKKYKEDKHESMIIIAERNGISRPTYLKRVKEDGMPPYEAATKPVGFSIYLELAAENGIKEITFYKRVERGMDPYKAATKSPRIYKKKQIS</sequence>
<proteinExistence type="predicted"/>
<reference evidence="1 2" key="1">
    <citation type="submission" date="2018-03" db="EMBL/GenBank/DDBJ databases">
        <title>Genotypic and phenotypic analysis of antagonistic Bacillus spp. isolated from rhizosphere soil of plants in Tibet.</title>
        <authorList>
            <person name="Borriss R."/>
            <person name="Lasch P."/>
            <person name="Wu L."/>
            <person name="Wu H."/>
            <person name="Gao X."/>
        </authorList>
    </citation>
    <scope>NUCLEOTIDE SEQUENCE [LARGE SCALE GENOMIC DNA]</scope>
    <source>
        <strain evidence="1 2">NMSW16</strain>
    </source>
</reference>
<evidence type="ECO:0000313" key="1">
    <source>
        <dbReference type="EMBL" id="PRT35464.1"/>
    </source>
</evidence>
<organism evidence="1 2">
    <name type="scientific">Bacillus wiedmannii</name>
    <dbReference type="NCBI Taxonomy" id="1890302"/>
    <lineage>
        <taxon>Bacteria</taxon>
        <taxon>Bacillati</taxon>
        <taxon>Bacillota</taxon>
        <taxon>Bacilli</taxon>
        <taxon>Bacillales</taxon>
        <taxon>Bacillaceae</taxon>
        <taxon>Bacillus</taxon>
        <taxon>Bacillus cereus group</taxon>
    </lineage>
</organism>